<comment type="pathway">
    <text evidence="1 10">Cofactor biosynthesis; (R)-pantothenate biosynthesis; (R)-pantoate from 3-methyl-2-oxobutanoate: step 2/2.</text>
</comment>
<sequence length="323" mass="33382">MSRFVILGVGAIGGTVATLLSNAGKEVLGIARGRQLEILREGGLTLRTPMGSQHAHFPVAASPQEAGLRPDDVILLCVKTQHTEAALLQLREAGMTDQPLFCLQNGVANERLALRYFPNVHGVTLILPADFVSAGEVVAYGAPCTGLLDIGRFPGGTDEADVALAEALTQAGLPSEVRGDVMASKYRKLLVNLGNIVGAALGSDEGTEEILAKLKAEGEAVMAAAGIAVDPADRDAKRRVGKMKISEVPGVTRVGSSTAQSLARGAGSVETDYLNGEIALLGRLHGVPTPANAWFTDLAARLVREGAAPGAVSKADIAKALGL</sequence>
<evidence type="ECO:0000259" key="12">
    <source>
        <dbReference type="Pfam" id="PF08546"/>
    </source>
</evidence>
<name>A0A1G8MH33_9RHOB</name>
<keyword evidence="7 10" id="KW-0560">Oxidoreductase</keyword>
<dbReference type="InterPro" id="IPR050838">
    <property type="entry name" value="Ketopantoate_reductase"/>
</dbReference>
<evidence type="ECO:0000313" key="14">
    <source>
        <dbReference type="Proteomes" id="UP000199093"/>
    </source>
</evidence>
<evidence type="ECO:0000256" key="5">
    <source>
        <dbReference type="ARBA" id="ARBA00022655"/>
    </source>
</evidence>
<dbReference type="GO" id="GO:0050661">
    <property type="term" value="F:NADP binding"/>
    <property type="evidence" value="ECO:0007669"/>
    <property type="project" value="TreeGrafter"/>
</dbReference>
<evidence type="ECO:0000256" key="7">
    <source>
        <dbReference type="ARBA" id="ARBA00023002"/>
    </source>
</evidence>
<dbReference type="EC" id="1.1.1.169" evidence="3 10"/>
<comment type="similarity">
    <text evidence="2 10">Belongs to the ketopantoate reductase family.</text>
</comment>
<evidence type="ECO:0000259" key="11">
    <source>
        <dbReference type="Pfam" id="PF02558"/>
    </source>
</evidence>
<dbReference type="GO" id="GO:0015940">
    <property type="term" value="P:pantothenate biosynthetic process"/>
    <property type="evidence" value="ECO:0007669"/>
    <property type="project" value="UniProtKB-UniPathway"/>
</dbReference>
<dbReference type="EMBL" id="FNEJ01000008">
    <property type="protein sequence ID" value="SDI67253.1"/>
    <property type="molecule type" value="Genomic_DNA"/>
</dbReference>
<evidence type="ECO:0000256" key="1">
    <source>
        <dbReference type="ARBA" id="ARBA00004994"/>
    </source>
</evidence>
<keyword evidence="6 10" id="KW-0521">NADP</keyword>
<dbReference type="Pfam" id="PF08546">
    <property type="entry name" value="ApbA_C"/>
    <property type="match status" value="1"/>
</dbReference>
<comment type="function">
    <text evidence="10">Catalyzes the NADPH-dependent reduction of ketopantoate into pantoic acid.</text>
</comment>
<evidence type="ECO:0000256" key="6">
    <source>
        <dbReference type="ARBA" id="ARBA00022857"/>
    </source>
</evidence>
<feature type="domain" description="Ketopantoate reductase C-terminal" evidence="12">
    <location>
        <begin position="181"/>
        <end position="299"/>
    </location>
</feature>
<proteinExistence type="inferred from homology"/>
<dbReference type="GO" id="GO:0005737">
    <property type="term" value="C:cytoplasm"/>
    <property type="evidence" value="ECO:0007669"/>
    <property type="project" value="TreeGrafter"/>
</dbReference>
<evidence type="ECO:0000256" key="10">
    <source>
        <dbReference type="RuleBase" id="RU362068"/>
    </source>
</evidence>
<dbReference type="InterPro" id="IPR003710">
    <property type="entry name" value="ApbA"/>
</dbReference>
<dbReference type="PANTHER" id="PTHR43765">
    <property type="entry name" value="2-DEHYDROPANTOATE 2-REDUCTASE-RELATED"/>
    <property type="match status" value="1"/>
</dbReference>
<dbReference type="InterPro" id="IPR013752">
    <property type="entry name" value="KPA_reductase"/>
</dbReference>
<dbReference type="RefSeq" id="WP_089846687.1">
    <property type="nucleotide sequence ID" value="NZ_FNEJ01000008.1"/>
</dbReference>
<dbReference type="OrthoDB" id="9796561at2"/>
<keyword evidence="5 10" id="KW-0566">Pantothenate biosynthesis</keyword>
<dbReference type="PANTHER" id="PTHR43765:SF2">
    <property type="entry name" value="2-DEHYDROPANTOATE 2-REDUCTASE"/>
    <property type="match status" value="1"/>
</dbReference>
<keyword evidence="14" id="KW-1185">Reference proteome</keyword>
<dbReference type="Proteomes" id="UP000199093">
    <property type="component" value="Unassembled WGS sequence"/>
</dbReference>
<evidence type="ECO:0000256" key="8">
    <source>
        <dbReference type="ARBA" id="ARBA00032024"/>
    </source>
</evidence>
<dbReference type="Gene3D" id="1.10.1040.10">
    <property type="entry name" value="N-(1-d-carboxylethyl)-l-norvaline Dehydrogenase, domain 2"/>
    <property type="match status" value="1"/>
</dbReference>
<dbReference type="STRING" id="555512.SAMN04487993_100847"/>
<dbReference type="UniPathway" id="UPA00028">
    <property type="reaction ID" value="UER00004"/>
</dbReference>
<dbReference type="Gene3D" id="3.40.50.720">
    <property type="entry name" value="NAD(P)-binding Rossmann-like Domain"/>
    <property type="match status" value="1"/>
</dbReference>
<comment type="catalytic activity">
    <reaction evidence="9 10">
        <text>(R)-pantoate + NADP(+) = 2-dehydropantoate + NADPH + H(+)</text>
        <dbReference type="Rhea" id="RHEA:16233"/>
        <dbReference type="ChEBI" id="CHEBI:11561"/>
        <dbReference type="ChEBI" id="CHEBI:15378"/>
        <dbReference type="ChEBI" id="CHEBI:15980"/>
        <dbReference type="ChEBI" id="CHEBI:57783"/>
        <dbReference type="ChEBI" id="CHEBI:58349"/>
        <dbReference type="EC" id="1.1.1.169"/>
    </reaction>
</comment>
<protein>
    <recommendedName>
        <fullName evidence="4 10">2-dehydropantoate 2-reductase</fullName>
        <ecNumber evidence="3 10">1.1.1.169</ecNumber>
    </recommendedName>
    <alternativeName>
        <fullName evidence="8 10">Ketopantoate reductase</fullName>
    </alternativeName>
</protein>
<organism evidence="13 14">
    <name type="scientific">Salipiger marinus</name>
    <dbReference type="NCBI Taxonomy" id="555512"/>
    <lineage>
        <taxon>Bacteria</taxon>
        <taxon>Pseudomonadati</taxon>
        <taxon>Pseudomonadota</taxon>
        <taxon>Alphaproteobacteria</taxon>
        <taxon>Rhodobacterales</taxon>
        <taxon>Roseobacteraceae</taxon>
        <taxon>Salipiger</taxon>
    </lineage>
</organism>
<dbReference type="InterPro" id="IPR013332">
    <property type="entry name" value="KPR_N"/>
</dbReference>
<dbReference type="AlphaFoldDB" id="A0A1G8MH33"/>
<dbReference type="Pfam" id="PF02558">
    <property type="entry name" value="ApbA"/>
    <property type="match status" value="1"/>
</dbReference>
<evidence type="ECO:0000256" key="4">
    <source>
        <dbReference type="ARBA" id="ARBA00019465"/>
    </source>
</evidence>
<reference evidence="13 14" key="1">
    <citation type="submission" date="2016-10" db="EMBL/GenBank/DDBJ databases">
        <authorList>
            <person name="de Groot N.N."/>
        </authorList>
    </citation>
    <scope>NUCLEOTIDE SEQUENCE [LARGE SCALE GENOMIC DNA]</scope>
    <source>
        <strain evidence="13 14">DSM 26424</strain>
    </source>
</reference>
<dbReference type="SUPFAM" id="SSF51735">
    <property type="entry name" value="NAD(P)-binding Rossmann-fold domains"/>
    <property type="match status" value="1"/>
</dbReference>
<evidence type="ECO:0000256" key="3">
    <source>
        <dbReference type="ARBA" id="ARBA00013014"/>
    </source>
</evidence>
<dbReference type="InterPro" id="IPR013328">
    <property type="entry name" value="6PGD_dom2"/>
</dbReference>
<dbReference type="GO" id="GO:0008677">
    <property type="term" value="F:2-dehydropantoate 2-reductase activity"/>
    <property type="evidence" value="ECO:0007669"/>
    <property type="project" value="UniProtKB-EC"/>
</dbReference>
<accession>A0A1G8MH33</accession>
<dbReference type="NCBIfam" id="TIGR00745">
    <property type="entry name" value="apbA_panE"/>
    <property type="match status" value="1"/>
</dbReference>
<evidence type="ECO:0000313" key="13">
    <source>
        <dbReference type="EMBL" id="SDI67253.1"/>
    </source>
</evidence>
<evidence type="ECO:0000256" key="9">
    <source>
        <dbReference type="ARBA" id="ARBA00048793"/>
    </source>
</evidence>
<gene>
    <name evidence="13" type="ORF">SAMN04487993_100847</name>
</gene>
<feature type="domain" description="Ketopantoate reductase N-terminal" evidence="11">
    <location>
        <begin position="5"/>
        <end position="138"/>
    </location>
</feature>
<evidence type="ECO:0000256" key="2">
    <source>
        <dbReference type="ARBA" id="ARBA00007870"/>
    </source>
</evidence>
<dbReference type="InterPro" id="IPR008927">
    <property type="entry name" value="6-PGluconate_DH-like_C_sf"/>
</dbReference>
<dbReference type="SUPFAM" id="SSF48179">
    <property type="entry name" value="6-phosphogluconate dehydrogenase C-terminal domain-like"/>
    <property type="match status" value="1"/>
</dbReference>
<dbReference type="InterPro" id="IPR036291">
    <property type="entry name" value="NAD(P)-bd_dom_sf"/>
</dbReference>